<dbReference type="EMBL" id="LR590484">
    <property type="protein sequence ID" value="VTR34830.1"/>
    <property type="molecule type" value="Genomic_DNA"/>
</dbReference>
<accession>A0A4U9UMH5</accession>
<dbReference type="InterPro" id="IPR000792">
    <property type="entry name" value="Tscrpt_reg_LuxR_C"/>
</dbReference>
<dbReference type="InterPro" id="IPR036388">
    <property type="entry name" value="WH-like_DNA-bd_sf"/>
</dbReference>
<organism evidence="5 6">
    <name type="scientific">Sphingobacterium thalpophilum</name>
    <dbReference type="NCBI Taxonomy" id="259"/>
    <lineage>
        <taxon>Bacteria</taxon>
        <taxon>Pseudomonadati</taxon>
        <taxon>Bacteroidota</taxon>
        <taxon>Sphingobacteriia</taxon>
        <taxon>Sphingobacteriales</taxon>
        <taxon>Sphingobacteriaceae</taxon>
        <taxon>Sphingobacterium</taxon>
    </lineage>
</organism>
<name>A0A4U9UMH5_9SPHI</name>
<dbReference type="STRING" id="1123265.GCA_000686625_01836"/>
<dbReference type="GO" id="GO:0006355">
    <property type="term" value="P:regulation of DNA-templated transcription"/>
    <property type="evidence" value="ECO:0007669"/>
    <property type="project" value="InterPro"/>
</dbReference>
<dbReference type="PRINTS" id="PR00038">
    <property type="entry name" value="HTHLUXR"/>
</dbReference>
<dbReference type="SMART" id="SM00421">
    <property type="entry name" value="HTH_LUXR"/>
    <property type="match status" value="1"/>
</dbReference>
<dbReference type="InterPro" id="IPR016032">
    <property type="entry name" value="Sig_transdc_resp-reg_C-effctor"/>
</dbReference>
<evidence type="ECO:0000313" key="5">
    <source>
        <dbReference type="EMBL" id="VTR34830.1"/>
    </source>
</evidence>
<keyword evidence="2" id="KW-0238">DNA-binding</keyword>
<dbReference type="PANTHER" id="PTHR44688:SF16">
    <property type="entry name" value="DNA-BINDING TRANSCRIPTIONAL ACTIVATOR DEVR_DOSR"/>
    <property type="match status" value="1"/>
</dbReference>
<evidence type="ECO:0000256" key="3">
    <source>
        <dbReference type="ARBA" id="ARBA00023163"/>
    </source>
</evidence>
<dbReference type="RefSeq" id="WP_051606689.1">
    <property type="nucleotide sequence ID" value="NZ_LR590484.1"/>
</dbReference>
<sequence length="270" mass="30678">MSNQEHKLTPIWGKYPDIFSSDDSDMDAAAILDLISEIFLTGDYYYYLINICTQSLSHQHPNIIHIHGLEIVPTGLQEIIDLIHPDDIPFVLSAEEICYAKIKEIGVEHLKSLKSCYCFRMLVSDGSYRLFHHQRITLISDSENKMVSSLNIHTDISHLSVKNNYIATVMGINGRHDFYQVDLAEKLGKSDSKCILTKREIELLPYIAQGKSSIEIAKALKLSQLTVRVHRKNILRKTNTCNSSSLIKRCIELGLLFYTQIIDIGLITVL</sequence>
<feature type="domain" description="HTH luxR-type" evidence="4">
    <location>
        <begin position="189"/>
        <end position="254"/>
    </location>
</feature>
<dbReference type="Gene3D" id="1.10.10.10">
    <property type="entry name" value="Winged helix-like DNA-binding domain superfamily/Winged helix DNA-binding domain"/>
    <property type="match status" value="1"/>
</dbReference>
<dbReference type="Pfam" id="PF00196">
    <property type="entry name" value="GerE"/>
    <property type="match status" value="1"/>
</dbReference>
<dbReference type="KEGG" id="stha:NCTC11429_01399"/>
<reference evidence="5 6" key="1">
    <citation type="submission" date="2019-05" db="EMBL/GenBank/DDBJ databases">
        <authorList>
            <consortium name="Pathogen Informatics"/>
        </authorList>
    </citation>
    <scope>NUCLEOTIDE SEQUENCE [LARGE SCALE GENOMIC DNA]</scope>
    <source>
        <strain evidence="5 6">NCTC11429</strain>
    </source>
</reference>
<evidence type="ECO:0000256" key="2">
    <source>
        <dbReference type="ARBA" id="ARBA00023125"/>
    </source>
</evidence>
<gene>
    <name evidence="5" type="primary">nreC_3</name>
    <name evidence="5" type="ORF">NCTC11429_01399</name>
</gene>
<dbReference type="GeneID" id="78462167"/>
<keyword evidence="1" id="KW-0805">Transcription regulation</keyword>
<proteinExistence type="predicted"/>
<protein>
    <submittedName>
        <fullName evidence="5">Nitrogen regulation protein C</fullName>
    </submittedName>
</protein>
<dbReference type="CDD" id="cd06170">
    <property type="entry name" value="LuxR_C_like"/>
    <property type="match status" value="1"/>
</dbReference>
<dbReference type="PROSITE" id="PS50043">
    <property type="entry name" value="HTH_LUXR_2"/>
    <property type="match status" value="1"/>
</dbReference>
<dbReference type="Proteomes" id="UP000308196">
    <property type="component" value="Chromosome"/>
</dbReference>
<dbReference type="AlphaFoldDB" id="A0A4U9UMH5"/>
<keyword evidence="3" id="KW-0804">Transcription</keyword>
<dbReference type="PANTHER" id="PTHR44688">
    <property type="entry name" value="DNA-BINDING TRANSCRIPTIONAL ACTIVATOR DEVR_DOSR"/>
    <property type="match status" value="1"/>
</dbReference>
<evidence type="ECO:0000313" key="6">
    <source>
        <dbReference type="Proteomes" id="UP000308196"/>
    </source>
</evidence>
<dbReference type="SUPFAM" id="SSF46894">
    <property type="entry name" value="C-terminal effector domain of the bipartite response regulators"/>
    <property type="match status" value="1"/>
</dbReference>
<dbReference type="Gene3D" id="3.30.450.20">
    <property type="entry name" value="PAS domain"/>
    <property type="match status" value="1"/>
</dbReference>
<dbReference type="GO" id="GO:0003677">
    <property type="term" value="F:DNA binding"/>
    <property type="evidence" value="ECO:0007669"/>
    <property type="project" value="UniProtKB-KW"/>
</dbReference>
<evidence type="ECO:0000256" key="1">
    <source>
        <dbReference type="ARBA" id="ARBA00023015"/>
    </source>
</evidence>
<dbReference type="PROSITE" id="PS00622">
    <property type="entry name" value="HTH_LUXR_1"/>
    <property type="match status" value="1"/>
</dbReference>
<evidence type="ECO:0000259" key="4">
    <source>
        <dbReference type="PROSITE" id="PS50043"/>
    </source>
</evidence>